<evidence type="ECO:0000256" key="2">
    <source>
        <dbReference type="ARBA" id="ARBA00023015"/>
    </source>
</evidence>
<dbReference type="CDD" id="cd17535">
    <property type="entry name" value="REC_NarL-like"/>
    <property type="match status" value="1"/>
</dbReference>
<dbReference type="RefSeq" id="WP_154406015.1">
    <property type="nucleotide sequence ID" value="NZ_VUNR01000004.1"/>
</dbReference>
<name>A0A6I2UE53_9FIRM</name>
<dbReference type="SMART" id="SM00448">
    <property type="entry name" value="REC"/>
    <property type="match status" value="1"/>
</dbReference>
<reference evidence="8 9" key="1">
    <citation type="submission" date="2019-08" db="EMBL/GenBank/DDBJ databases">
        <title>In-depth cultivation of the pig gut microbiome towards novel bacterial diversity and tailored functional studies.</title>
        <authorList>
            <person name="Wylensek D."/>
            <person name="Hitch T.C.A."/>
            <person name="Clavel T."/>
        </authorList>
    </citation>
    <scope>NUCLEOTIDE SEQUENCE [LARGE SCALE GENOMIC DNA]</scope>
    <source>
        <strain evidence="8 9">WCA-693-APC-5D-A</strain>
    </source>
</reference>
<evidence type="ECO:0000259" key="6">
    <source>
        <dbReference type="PROSITE" id="PS50043"/>
    </source>
</evidence>
<keyword evidence="4" id="KW-0804">Transcription</keyword>
<dbReference type="GO" id="GO:0006355">
    <property type="term" value="P:regulation of DNA-templated transcription"/>
    <property type="evidence" value="ECO:0007669"/>
    <property type="project" value="InterPro"/>
</dbReference>
<evidence type="ECO:0000313" key="8">
    <source>
        <dbReference type="EMBL" id="MSU07950.1"/>
    </source>
</evidence>
<feature type="domain" description="Response regulatory" evidence="7">
    <location>
        <begin position="3"/>
        <end position="119"/>
    </location>
</feature>
<dbReference type="Pfam" id="PF00196">
    <property type="entry name" value="GerE"/>
    <property type="match status" value="1"/>
</dbReference>
<dbReference type="Pfam" id="PF00072">
    <property type="entry name" value="Response_reg"/>
    <property type="match status" value="1"/>
</dbReference>
<keyword evidence="1 5" id="KW-0597">Phosphoprotein</keyword>
<evidence type="ECO:0000259" key="7">
    <source>
        <dbReference type="PROSITE" id="PS50110"/>
    </source>
</evidence>
<dbReference type="InterPro" id="IPR016032">
    <property type="entry name" value="Sig_transdc_resp-reg_C-effctor"/>
</dbReference>
<keyword evidence="3" id="KW-0238">DNA-binding</keyword>
<dbReference type="InterPro" id="IPR011006">
    <property type="entry name" value="CheY-like_superfamily"/>
</dbReference>
<evidence type="ECO:0000256" key="4">
    <source>
        <dbReference type="ARBA" id="ARBA00023163"/>
    </source>
</evidence>
<dbReference type="EMBL" id="VUNR01000004">
    <property type="protein sequence ID" value="MSU07950.1"/>
    <property type="molecule type" value="Genomic_DNA"/>
</dbReference>
<dbReference type="InterPro" id="IPR039420">
    <property type="entry name" value="WalR-like"/>
</dbReference>
<organism evidence="8 9">
    <name type="scientific">Anaerovibrio slackiae</name>
    <dbReference type="NCBI Taxonomy" id="2652309"/>
    <lineage>
        <taxon>Bacteria</taxon>
        <taxon>Bacillati</taxon>
        <taxon>Bacillota</taxon>
        <taxon>Negativicutes</taxon>
        <taxon>Selenomonadales</taxon>
        <taxon>Selenomonadaceae</taxon>
        <taxon>Anaerovibrio</taxon>
    </lineage>
</organism>
<evidence type="ECO:0000313" key="9">
    <source>
        <dbReference type="Proteomes" id="UP000433181"/>
    </source>
</evidence>
<accession>A0A6I2UE53</accession>
<proteinExistence type="predicted"/>
<keyword evidence="2" id="KW-0805">Transcription regulation</keyword>
<evidence type="ECO:0000256" key="1">
    <source>
        <dbReference type="ARBA" id="ARBA00022553"/>
    </source>
</evidence>
<protein>
    <submittedName>
        <fullName evidence="8">Response regulator transcription factor</fullName>
    </submittedName>
</protein>
<dbReference type="PROSITE" id="PS50110">
    <property type="entry name" value="RESPONSE_REGULATORY"/>
    <property type="match status" value="1"/>
</dbReference>
<feature type="modified residue" description="4-aspartylphosphate" evidence="5">
    <location>
        <position position="54"/>
    </location>
</feature>
<dbReference type="AlphaFoldDB" id="A0A6I2UE53"/>
<keyword evidence="9" id="KW-1185">Reference proteome</keyword>
<dbReference type="SUPFAM" id="SSF52172">
    <property type="entry name" value="CheY-like"/>
    <property type="match status" value="1"/>
</dbReference>
<evidence type="ECO:0000256" key="3">
    <source>
        <dbReference type="ARBA" id="ARBA00023125"/>
    </source>
</evidence>
<dbReference type="InterPro" id="IPR000792">
    <property type="entry name" value="Tscrpt_reg_LuxR_C"/>
</dbReference>
<dbReference type="CDD" id="cd06170">
    <property type="entry name" value="LuxR_C_like"/>
    <property type="match status" value="1"/>
</dbReference>
<dbReference type="GO" id="GO:0003677">
    <property type="term" value="F:DNA binding"/>
    <property type="evidence" value="ECO:0007669"/>
    <property type="project" value="UniProtKB-KW"/>
</dbReference>
<dbReference type="PANTHER" id="PTHR43214">
    <property type="entry name" value="TWO-COMPONENT RESPONSE REGULATOR"/>
    <property type="match status" value="1"/>
</dbReference>
<comment type="caution">
    <text evidence="8">The sequence shown here is derived from an EMBL/GenBank/DDBJ whole genome shotgun (WGS) entry which is preliminary data.</text>
</comment>
<dbReference type="PRINTS" id="PR00038">
    <property type="entry name" value="HTHLUXR"/>
</dbReference>
<sequence length="244" mass="26938">MIRVMIADDQELIRESLQIVLDINEDMQVVGVAQNGAELLELLEEQAADVILMDVRMPKMDGVQATKAVKKKYPATKIIILTTFDDDEYVMNGLKYGASGYLLKGISVPELSAAIRKVAEGGAMLNTDIVTKVVKLFSQITATNRIIEGWGGEPVSTAEQEERQRGFSIQVDMCGVKELTRTERNIVRLVGHGMSNREIAEKLNFSEGTVRNSLSIALGKLALRDRTQMAIWAVQTGMAQQPLE</sequence>
<evidence type="ECO:0000256" key="5">
    <source>
        <dbReference type="PROSITE-ProRule" id="PRU00169"/>
    </source>
</evidence>
<dbReference type="InterPro" id="IPR001789">
    <property type="entry name" value="Sig_transdc_resp-reg_receiver"/>
</dbReference>
<feature type="domain" description="HTH luxR-type" evidence="6">
    <location>
        <begin position="172"/>
        <end position="237"/>
    </location>
</feature>
<gene>
    <name evidence="8" type="ORF">FYJ84_02955</name>
</gene>
<dbReference type="SUPFAM" id="SSF46894">
    <property type="entry name" value="C-terminal effector domain of the bipartite response regulators"/>
    <property type="match status" value="1"/>
</dbReference>
<dbReference type="PROSITE" id="PS50043">
    <property type="entry name" value="HTH_LUXR_2"/>
    <property type="match status" value="1"/>
</dbReference>
<dbReference type="GO" id="GO:0000160">
    <property type="term" value="P:phosphorelay signal transduction system"/>
    <property type="evidence" value="ECO:0007669"/>
    <property type="project" value="InterPro"/>
</dbReference>
<dbReference type="SMART" id="SM00421">
    <property type="entry name" value="HTH_LUXR"/>
    <property type="match status" value="1"/>
</dbReference>
<dbReference type="PANTHER" id="PTHR43214:SF43">
    <property type="entry name" value="TWO-COMPONENT RESPONSE REGULATOR"/>
    <property type="match status" value="1"/>
</dbReference>
<dbReference type="Gene3D" id="3.40.50.2300">
    <property type="match status" value="1"/>
</dbReference>
<dbReference type="Proteomes" id="UP000433181">
    <property type="component" value="Unassembled WGS sequence"/>
</dbReference>
<dbReference type="GeneID" id="96777864"/>
<dbReference type="InterPro" id="IPR058245">
    <property type="entry name" value="NreC/VraR/RcsB-like_REC"/>
</dbReference>